<dbReference type="AlphaFoldDB" id="A0A2A6RKX4"/>
<evidence type="ECO:0000256" key="1">
    <source>
        <dbReference type="SAM" id="Phobius"/>
    </source>
</evidence>
<evidence type="ECO:0000313" key="3">
    <source>
        <dbReference type="Proteomes" id="UP000220527"/>
    </source>
</evidence>
<feature type="transmembrane region" description="Helical" evidence="1">
    <location>
        <begin position="408"/>
        <end position="428"/>
    </location>
</feature>
<organism evidence="2 3">
    <name type="scientific">Candidatus Viridilinea mediisalina</name>
    <dbReference type="NCBI Taxonomy" id="2024553"/>
    <lineage>
        <taxon>Bacteria</taxon>
        <taxon>Bacillati</taxon>
        <taxon>Chloroflexota</taxon>
        <taxon>Chloroflexia</taxon>
        <taxon>Chloroflexales</taxon>
        <taxon>Chloroflexineae</taxon>
        <taxon>Oscillochloridaceae</taxon>
        <taxon>Candidatus Viridilinea</taxon>
    </lineage>
</organism>
<evidence type="ECO:0000313" key="2">
    <source>
        <dbReference type="EMBL" id="PDW03727.1"/>
    </source>
</evidence>
<reference evidence="3" key="1">
    <citation type="submission" date="2017-08" db="EMBL/GenBank/DDBJ databases">
        <authorList>
            <person name="Grouzdev D.S."/>
            <person name="Gaisin V.A."/>
            <person name="Rysina M.S."/>
            <person name="Gorlenko V.M."/>
        </authorList>
    </citation>
    <scope>NUCLEOTIDE SEQUENCE [LARGE SCALE GENOMIC DNA]</scope>
    <source>
        <strain evidence="3">Kir15-3F</strain>
    </source>
</reference>
<feature type="transmembrane region" description="Helical" evidence="1">
    <location>
        <begin position="440"/>
        <end position="460"/>
    </location>
</feature>
<dbReference type="OrthoDB" id="135759at2"/>
<feature type="transmembrane region" description="Helical" evidence="1">
    <location>
        <begin position="359"/>
        <end position="382"/>
    </location>
</feature>
<feature type="transmembrane region" description="Helical" evidence="1">
    <location>
        <begin position="20"/>
        <end position="39"/>
    </location>
</feature>
<protein>
    <recommendedName>
        <fullName evidence="4">YfhO family protein</fullName>
    </recommendedName>
</protein>
<feature type="transmembrane region" description="Helical" evidence="1">
    <location>
        <begin position="153"/>
        <end position="169"/>
    </location>
</feature>
<sequence>MERGRRSLGRGARLVMRQRLLKHSLVLGLYTLLTLVVTYPMPLHIGSHVIANGPGQVDAYLGIWNIWWTAQALTSGQSPFFTPLLFHPQGLDLFWQTLSLPQGLLVLPLTLTLGPLPAYNMLILLSFILSGYFTFLLLGYILNDGTEQRPTELAALVGGAVYAFAPFHLQKVLDAQLEVASIQWLPLWAWATYALLVRPRWYLVLLSGAALLWVGLGTWYYGLFTLMTSGVMAGLWALAQTQRGGLEWRLPGGAWRLNLTYLAWGLGPLLLWFVLMAPRLWHMFTYGDTLLGDASEHVQSYADLIAFWLPNPHHPLWGAQVTAFYEGINAGSTLWNVALGLVGTGLGLIGVVKTWRTQWRWLVVGIFAAAIAAGSELIIAGWQTGVPGPYALIRDLPGVRSSHRPNHFVLITILTVALFAALGARLLFMRLKRAHGPWAAAGLIVAVVFIDGWAGPLPLFQRQVPEALRSGDALTGPFFPVPPHLHFSNSEHLWNQIQHGQPILGGFIGRAPPYPLGDYAPGVKALRFGHVDRDDILHPGWPELARESLAAYDLRYVIFHHASMGPPLPLMREYAAEMGLETVYRDHEVTFYAVPSPEVPRPLAFLGAGWEQVEAVEQQHWRWMGEQADLYLVNPSDTPRVVRLTLDLEAFAHARPLRLHLADGATFSLEVSRERMQRTFHLIVPVGETRLRLEAPADALEHQPTRRLSLAVMGIIIE</sequence>
<evidence type="ECO:0008006" key="4">
    <source>
        <dbReference type="Google" id="ProtNLM"/>
    </source>
</evidence>
<name>A0A2A6RKX4_9CHLR</name>
<gene>
    <name evidence="2" type="ORF">CJ255_07415</name>
</gene>
<feature type="transmembrane region" description="Helical" evidence="1">
    <location>
        <begin position="259"/>
        <end position="281"/>
    </location>
</feature>
<comment type="caution">
    <text evidence="2">The sequence shown here is derived from an EMBL/GenBank/DDBJ whole genome shotgun (WGS) entry which is preliminary data.</text>
</comment>
<keyword evidence="1" id="KW-0472">Membrane</keyword>
<feature type="transmembrane region" description="Helical" evidence="1">
    <location>
        <begin position="334"/>
        <end position="352"/>
    </location>
</feature>
<dbReference type="EMBL" id="NQWI01000023">
    <property type="protein sequence ID" value="PDW03727.1"/>
    <property type="molecule type" value="Genomic_DNA"/>
</dbReference>
<keyword evidence="3" id="KW-1185">Reference proteome</keyword>
<dbReference type="Proteomes" id="UP000220527">
    <property type="component" value="Unassembled WGS sequence"/>
</dbReference>
<feature type="transmembrane region" description="Helical" evidence="1">
    <location>
        <begin position="121"/>
        <end position="141"/>
    </location>
</feature>
<proteinExistence type="predicted"/>
<feature type="transmembrane region" description="Helical" evidence="1">
    <location>
        <begin position="190"/>
        <end position="213"/>
    </location>
</feature>
<accession>A0A2A6RKX4</accession>
<keyword evidence="1" id="KW-1133">Transmembrane helix</keyword>
<keyword evidence="1" id="KW-0812">Transmembrane</keyword>
<dbReference type="RefSeq" id="WP_097643452.1">
    <property type="nucleotide sequence ID" value="NZ_NQWI01000023.1"/>
</dbReference>